<dbReference type="Proteomes" id="UP000265520">
    <property type="component" value="Unassembled WGS sequence"/>
</dbReference>
<dbReference type="InterPro" id="IPR026960">
    <property type="entry name" value="RVT-Znf"/>
</dbReference>
<keyword evidence="3" id="KW-0548">Nucleotidyltransferase</keyword>
<organism evidence="3 4">
    <name type="scientific">Trifolium medium</name>
    <dbReference type="NCBI Taxonomy" id="97028"/>
    <lineage>
        <taxon>Eukaryota</taxon>
        <taxon>Viridiplantae</taxon>
        <taxon>Streptophyta</taxon>
        <taxon>Embryophyta</taxon>
        <taxon>Tracheophyta</taxon>
        <taxon>Spermatophyta</taxon>
        <taxon>Magnoliopsida</taxon>
        <taxon>eudicotyledons</taxon>
        <taxon>Gunneridae</taxon>
        <taxon>Pentapetalae</taxon>
        <taxon>rosids</taxon>
        <taxon>fabids</taxon>
        <taxon>Fabales</taxon>
        <taxon>Fabaceae</taxon>
        <taxon>Papilionoideae</taxon>
        <taxon>50 kb inversion clade</taxon>
        <taxon>NPAAA clade</taxon>
        <taxon>Hologalegina</taxon>
        <taxon>IRL clade</taxon>
        <taxon>Trifolieae</taxon>
        <taxon>Trifolium</taxon>
    </lineage>
</organism>
<dbReference type="InterPro" id="IPR002156">
    <property type="entry name" value="RNaseH_domain"/>
</dbReference>
<reference evidence="3 4" key="1">
    <citation type="journal article" date="2018" name="Front. Plant Sci.">
        <title>Red Clover (Trifolium pratense) and Zigzag Clover (T. medium) - A Picture of Genomic Similarities and Differences.</title>
        <authorList>
            <person name="Dluhosova J."/>
            <person name="Istvanek J."/>
            <person name="Nedelnik J."/>
            <person name="Repkova J."/>
        </authorList>
    </citation>
    <scope>NUCLEOTIDE SEQUENCE [LARGE SCALE GENOMIC DNA]</scope>
    <source>
        <strain evidence="4">cv. 10/8</strain>
        <tissue evidence="3">Leaf</tissue>
    </source>
</reference>
<dbReference type="GO" id="GO:0004523">
    <property type="term" value="F:RNA-DNA hybrid ribonuclease activity"/>
    <property type="evidence" value="ECO:0007669"/>
    <property type="project" value="InterPro"/>
</dbReference>
<proteinExistence type="predicted"/>
<dbReference type="InterPro" id="IPR044730">
    <property type="entry name" value="RNase_H-like_dom_plant"/>
</dbReference>
<keyword evidence="3" id="KW-0695">RNA-directed DNA polymerase</keyword>
<comment type="caution">
    <text evidence="3">The sequence shown here is derived from an EMBL/GenBank/DDBJ whole genome shotgun (WGS) entry which is preliminary data.</text>
</comment>
<dbReference type="PANTHER" id="PTHR33116:SF78">
    <property type="entry name" value="OS12G0587133 PROTEIN"/>
    <property type="match status" value="1"/>
</dbReference>
<sequence>NIAATLKQFADYSGLKVNVTKSKVFFSLTTKRGKISSIVASTGINRNHSLEKYLGFPMMHGRLQRRDYEFLEEKVSKKLASWQHNLLNKAGRMTLVKSVLNSIPNYYMQIAWLPQSTCDSIDRMARNFLWKGSSTTGIHLVGWDKITKPKKLGGLGIRKARDANTSLLGKLIWSIHQNNDVLWVQVIKHKYLKEEVLLTITKKPGSVTWNAIMKALSALKDGFQFRLGNDNSSFWYTDWSESGILANQVLYVDIHDLEMRVRDVYIDGKWNFNSLYTDMPSEVKDQLNLIHVSLNSNVTDCYTWKDNLNGIYTARDGYYWLNRHAFSVNPAAGVSWSWLWHLPAPEKIKFLLWTMIHHALPTRVMLAHRGILQTNLCPRCSINEETTLHCLRDCDFVKSIWKAIGFSELVFFQGDDSYEWLWNGVKCSTMFLFMAAVWWIWRARNALCLESEVVSHFTLRMCIVDYAHLLKNGHFTQHETVMPKQVRWNALGGTGMILNVDGSSIGNPSIFGFGGLIRNADGAWVHGFYGNLGVTNILHAELMAIFKAILNNIKNILNRDWQVTLTHTLREGNACADYLAKYGAQNNDVFSSIANPPAGLSLPLLADASGT</sequence>
<evidence type="ECO:0000259" key="2">
    <source>
        <dbReference type="Pfam" id="PF13966"/>
    </source>
</evidence>
<keyword evidence="4" id="KW-1185">Reference proteome</keyword>
<gene>
    <name evidence="3" type="ORF">A2U01_0002218</name>
</gene>
<feature type="domain" description="Reverse transcriptase zinc-binding" evidence="2">
    <location>
        <begin position="334"/>
        <end position="401"/>
    </location>
</feature>
<dbReference type="EMBL" id="LXQA010002290">
    <property type="protein sequence ID" value="MCH81431.1"/>
    <property type="molecule type" value="Genomic_DNA"/>
</dbReference>
<dbReference type="Gene3D" id="3.30.420.10">
    <property type="entry name" value="Ribonuclease H-like superfamily/Ribonuclease H"/>
    <property type="match status" value="1"/>
</dbReference>
<dbReference type="SUPFAM" id="SSF53098">
    <property type="entry name" value="Ribonuclease H-like"/>
    <property type="match status" value="1"/>
</dbReference>
<dbReference type="AlphaFoldDB" id="A0A392M2D0"/>
<dbReference type="GO" id="GO:0003964">
    <property type="term" value="F:RNA-directed DNA polymerase activity"/>
    <property type="evidence" value="ECO:0007669"/>
    <property type="project" value="UniProtKB-KW"/>
</dbReference>
<evidence type="ECO:0000313" key="3">
    <source>
        <dbReference type="EMBL" id="MCH81431.1"/>
    </source>
</evidence>
<dbReference type="Pfam" id="PF13966">
    <property type="entry name" value="zf-RVT"/>
    <property type="match status" value="1"/>
</dbReference>
<dbReference type="InterPro" id="IPR012337">
    <property type="entry name" value="RNaseH-like_sf"/>
</dbReference>
<accession>A0A392M2D0</accession>
<dbReference type="GO" id="GO:0003676">
    <property type="term" value="F:nucleic acid binding"/>
    <property type="evidence" value="ECO:0007669"/>
    <property type="project" value="InterPro"/>
</dbReference>
<evidence type="ECO:0000313" key="4">
    <source>
        <dbReference type="Proteomes" id="UP000265520"/>
    </source>
</evidence>
<dbReference type="InterPro" id="IPR036397">
    <property type="entry name" value="RNaseH_sf"/>
</dbReference>
<protein>
    <submittedName>
        <fullName evidence="3">RNA-directed DNA polymerase (Reverse transcriptase)</fullName>
    </submittedName>
</protein>
<dbReference type="CDD" id="cd06222">
    <property type="entry name" value="RNase_H_like"/>
    <property type="match status" value="1"/>
</dbReference>
<evidence type="ECO:0000259" key="1">
    <source>
        <dbReference type="Pfam" id="PF13456"/>
    </source>
</evidence>
<dbReference type="PANTHER" id="PTHR33116">
    <property type="entry name" value="REVERSE TRANSCRIPTASE ZINC-BINDING DOMAIN-CONTAINING PROTEIN-RELATED-RELATED"/>
    <property type="match status" value="1"/>
</dbReference>
<name>A0A392M2D0_9FABA</name>
<feature type="domain" description="RNase H type-1" evidence="1">
    <location>
        <begin position="547"/>
        <end position="582"/>
    </location>
</feature>
<feature type="non-terminal residue" evidence="3">
    <location>
        <position position="1"/>
    </location>
</feature>
<dbReference type="Pfam" id="PF13456">
    <property type="entry name" value="RVT_3"/>
    <property type="match status" value="1"/>
</dbReference>
<keyword evidence="3" id="KW-0808">Transferase</keyword>